<feature type="transmembrane region" description="Helical" evidence="12">
    <location>
        <begin position="12"/>
        <end position="37"/>
    </location>
</feature>
<feature type="transmembrane region" description="Helical" evidence="12">
    <location>
        <begin position="299"/>
        <end position="319"/>
    </location>
</feature>
<dbReference type="PANTHER" id="PTHR33529">
    <property type="entry name" value="SLR0882 PROTEIN-RELATED"/>
    <property type="match status" value="1"/>
</dbReference>
<evidence type="ECO:0000256" key="6">
    <source>
        <dbReference type="ARBA" id="ARBA00022475"/>
    </source>
</evidence>
<reference evidence="13 14" key="1">
    <citation type="submission" date="2018-10" db="EMBL/GenBank/DDBJ databases">
        <authorList>
            <person name="Chen W.-M."/>
        </authorList>
    </citation>
    <scope>NUCLEOTIDE SEQUENCE [LARGE SCALE GENOMIC DNA]</scope>
    <source>
        <strain evidence="13 14">THS-13</strain>
    </source>
</reference>
<dbReference type="EMBL" id="RJVO01000008">
    <property type="protein sequence ID" value="ROH86765.1"/>
    <property type="molecule type" value="Genomic_DNA"/>
</dbReference>
<dbReference type="GO" id="GO:0015920">
    <property type="term" value="P:lipopolysaccharide transport"/>
    <property type="evidence" value="ECO:0007669"/>
    <property type="project" value="TreeGrafter"/>
</dbReference>
<organism evidence="13 14">
    <name type="scientific">Stagnimonas aquatica</name>
    <dbReference type="NCBI Taxonomy" id="2689987"/>
    <lineage>
        <taxon>Bacteria</taxon>
        <taxon>Pseudomonadati</taxon>
        <taxon>Pseudomonadota</taxon>
        <taxon>Gammaproteobacteria</taxon>
        <taxon>Nevskiales</taxon>
        <taxon>Nevskiaceae</taxon>
        <taxon>Stagnimonas</taxon>
    </lineage>
</organism>
<feature type="transmembrane region" description="Helical" evidence="12">
    <location>
        <begin position="101"/>
        <end position="124"/>
    </location>
</feature>
<gene>
    <name evidence="13" type="primary">lptF</name>
    <name evidence="13" type="ORF">ED208_15140</name>
</gene>
<comment type="subcellular location">
    <subcellularLocation>
        <location evidence="2">Cell inner membrane</location>
        <topology evidence="2">Multi-pass membrane protein</topology>
    </subcellularLocation>
</comment>
<keyword evidence="10 12" id="KW-0472">Membrane</keyword>
<proteinExistence type="inferred from homology"/>
<dbReference type="FunCoup" id="A0A3N0V228">
    <property type="interactions" value="136"/>
</dbReference>
<dbReference type="InterPro" id="IPR005495">
    <property type="entry name" value="LptG/LptF_permease"/>
</dbReference>
<comment type="subunit">
    <text evidence="11">Component of the lipopolysaccharide transport and assembly complex. The LptBFG transporter is composed of two ATP-binding proteins (LptB) and two transmembrane proteins (LptF and LptG).</text>
</comment>
<evidence type="ECO:0000256" key="3">
    <source>
        <dbReference type="ARBA" id="ARBA00007725"/>
    </source>
</evidence>
<evidence type="ECO:0000256" key="12">
    <source>
        <dbReference type="SAM" id="Phobius"/>
    </source>
</evidence>
<feature type="transmembrane region" description="Helical" evidence="12">
    <location>
        <begin position="331"/>
        <end position="347"/>
    </location>
</feature>
<dbReference type="Proteomes" id="UP000282106">
    <property type="component" value="Unassembled WGS sequence"/>
</dbReference>
<evidence type="ECO:0000313" key="14">
    <source>
        <dbReference type="Proteomes" id="UP000282106"/>
    </source>
</evidence>
<keyword evidence="14" id="KW-1185">Reference proteome</keyword>
<evidence type="ECO:0000256" key="2">
    <source>
        <dbReference type="ARBA" id="ARBA00004429"/>
    </source>
</evidence>
<dbReference type="InParanoid" id="A0A3N0V228"/>
<evidence type="ECO:0000313" key="13">
    <source>
        <dbReference type="EMBL" id="ROH86765.1"/>
    </source>
</evidence>
<evidence type="ECO:0000256" key="8">
    <source>
        <dbReference type="ARBA" id="ARBA00022692"/>
    </source>
</evidence>
<feature type="transmembrane region" description="Helical" evidence="12">
    <location>
        <begin position="266"/>
        <end position="287"/>
    </location>
</feature>
<evidence type="ECO:0000256" key="1">
    <source>
        <dbReference type="ARBA" id="ARBA00002265"/>
    </source>
</evidence>
<keyword evidence="8 12" id="KW-0812">Transmembrane</keyword>
<dbReference type="AlphaFoldDB" id="A0A3N0V228"/>
<dbReference type="GO" id="GO:0055085">
    <property type="term" value="P:transmembrane transport"/>
    <property type="evidence" value="ECO:0007669"/>
    <property type="project" value="InterPro"/>
</dbReference>
<keyword evidence="5" id="KW-0813">Transport</keyword>
<dbReference type="InterPro" id="IPR030922">
    <property type="entry name" value="LptF"/>
</dbReference>
<dbReference type="Pfam" id="PF03739">
    <property type="entry name" value="LptF_LptG"/>
    <property type="match status" value="1"/>
</dbReference>
<keyword evidence="7" id="KW-0997">Cell inner membrane</keyword>
<comment type="function">
    <text evidence="1">Part of the ABC transporter complex LptBFG involved in the translocation of lipopolysaccharide (LPS) from the inner membrane to the outer membrane.</text>
</comment>
<evidence type="ECO:0000256" key="9">
    <source>
        <dbReference type="ARBA" id="ARBA00022989"/>
    </source>
</evidence>
<sequence>MILDRYLIRDALGAWLAVAVVLLAIMLSTRFTFFLALSAKGDLPPDLLFKVVGLSSLRYLVLLVPVALLLGVMLSLGRLYKDNEIAALTGCGVGLSRFYRPYLFLGLAMAALTAALSFEISPWAARQADYLLKDAKRLVQYTPFEAGRFKPVADGKAVFYTSSVSGDGTQLGEVLAFIEEEGGTTLLTARSGTQAIDGNTGERQISLSQGQRARVTAGEGRTEIADFARLSTRITPPDFIFNSSSRAIMSTGALAASADPKDRAELHWRIAAPLSALILVLLAVPLAHVGPRQGRYGKLVIGVLVYLAYSNVLSLGQAWMAKGTLPPALGLWWVHALFLGLAGWLVWRRRSV</sequence>
<dbReference type="GO" id="GO:0043190">
    <property type="term" value="C:ATP-binding cassette (ABC) transporter complex"/>
    <property type="evidence" value="ECO:0007669"/>
    <property type="project" value="InterPro"/>
</dbReference>
<keyword evidence="6" id="KW-1003">Cell membrane</keyword>
<evidence type="ECO:0000256" key="4">
    <source>
        <dbReference type="ARBA" id="ARBA00014213"/>
    </source>
</evidence>
<dbReference type="PANTHER" id="PTHR33529:SF7">
    <property type="entry name" value="LIPOPOLYSACCHARIDE EXPORT SYSTEM PERMEASE PROTEIN LPTF"/>
    <property type="match status" value="1"/>
</dbReference>
<accession>A0A3N0V228</accession>
<feature type="transmembrane region" description="Helical" evidence="12">
    <location>
        <begin position="57"/>
        <end position="80"/>
    </location>
</feature>
<dbReference type="RefSeq" id="WP_123212754.1">
    <property type="nucleotide sequence ID" value="NZ_RJVO01000008.1"/>
</dbReference>
<comment type="similarity">
    <text evidence="3">Belongs to the LptF/LptG family.</text>
</comment>
<dbReference type="NCBIfam" id="TIGR04407">
    <property type="entry name" value="LptF_YjgP"/>
    <property type="match status" value="1"/>
</dbReference>
<keyword evidence="9 12" id="KW-1133">Transmembrane helix</keyword>
<comment type="caution">
    <text evidence="13">The sequence shown here is derived from an EMBL/GenBank/DDBJ whole genome shotgun (WGS) entry which is preliminary data.</text>
</comment>
<name>A0A3N0V228_9GAMM</name>
<evidence type="ECO:0000256" key="11">
    <source>
        <dbReference type="ARBA" id="ARBA00026081"/>
    </source>
</evidence>
<evidence type="ECO:0000256" key="10">
    <source>
        <dbReference type="ARBA" id="ARBA00023136"/>
    </source>
</evidence>
<evidence type="ECO:0000256" key="5">
    <source>
        <dbReference type="ARBA" id="ARBA00022448"/>
    </source>
</evidence>
<evidence type="ECO:0000256" key="7">
    <source>
        <dbReference type="ARBA" id="ARBA00022519"/>
    </source>
</evidence>
<protein>
    <recommendedName>
        <fullName evidence="4">Lipopolysaccharide export system permease protein LptF</fullName>
    </recommendedName>
</protein>